<dbReference type="Proteomes" id="UP000182412">
    <property type="component" value="Unassembled WGS sequence"/>
</dbReference>
<dbReference type="GO" id="GO:0004180">
    <property type="term" value="F:carboxypeptidase activity"/>
    <property type="evidence" value="ECO:0007669"/>
    <property type="project" value="UniProtKB-KW"/>
</dbReference>
<sequence length="660" mass="74007">MDLFNTKKKSIIAMLSVCALAPILPAYTPLPVVPQIAEAASEQAKGIDYLVLVNKNHKLPDDYEANVPLVIAKNSMGREFQIERDTYAHFVELRDELLKQGIQIELDSIYRSVARQQEIVKEFTEKYGADYVRQYVAVPGYSEHHTGLAVDICLVVDGKVIDDNDEMIAQKEIFAKIHPLLAKHGFILRYMPGKENITGYSYEPWHFRYVGQEIAQEISSKGLTLEEYLNAKKSSADSLAIKDERATADYWVKKNQKGDTECLTQAEIVAANQEMRTKSVSLTDLEHYPKTVDGTVLKEMILDAQQDFREEAEPGEHYDKGGKLIRQADYDLDKDNCNLDKIPVRTDIRYGVITQRSDMRLLPTAKYYFDDASFQHYDDLQGTAIDPCEPVLVMHESRDRQFAFVVGRYYKGWVNRKDIGFADKSTWKKYVSPKNFLVVVDHKKKVHVNGSRDVLFQMGSIIPLKSSAARGSAYKAILPVSVNGRLSEVTVPIKKDDTVNPGYLPCTPNNFVRQSLKFRGDVYGWGGMEESVDCSAFVQDVYRSMGILLPRDADQQELAMNNSVSLAGLATADRYGKVGEAPVGALLFKPGHVMLYLGRDAQGTPLVIHSASSYFTFAGGKASKHYIRQVLVSDLSYQNGKGIKTIDGMTSIGSIARRNP</sequence>
<evidence type="ECO:0000313" key="7">
    <source>
        <dbReference type="EMBL" id="SDP22309.1"/>
    </source>
</evidence>
<dbReference type="InterPro" id="IPR003709">
    <property type="entry name" value="VanY-like_core_dom"/>
</dbReference>
<proteinExistence type="inferred from homology"/>
<dbReference type="AlphaFoldDB" id="A0A1H0QZF8"/>
<organism evidence="7 8">
    <name type="scientific">Selenomonas ruminantium</name>
    <dbReference type="NCBI Taxonomy" id="971"/>
    <lineage>
        <taxon>Bacteria</taxon>
        <taxon>Bacillati</taxon>
        <taxon>Bacillota</taxon>
        <taxon>Negativicutes</taxon>
        <taxon>Selenomonadales</taxon>
        <taxon>Selenomonadaceae</taxon>
        <taxon>Selenomonas</taxon>
    </lineage>
</organism>
<dbReference type="Pfam" id="PF02557">
    <property type="entry name" value="VanY"/>
    <property type="match status" value="1"/>
</dbReference>
<dbReference type="InterPro" id="IPR009045">
    <property type="entry name" value="Zn_M74/Hedgehog-like"/>
</dbReference>
<dbReference type="GO" id="GO:0008234">
    <property type="term" value="F:cysteine-type peptidase activity"/>
    <property type="evidence" value="ECO:0007669"/>
    <property type="project" value="UniProtKB-KW"/>
</dbReference>
<keyword evidence="5" id="KW-0732">Signal</keyword>
<dbReference type="PANTHER" id="PTHR34385">
    <property type="entry name" value="D-ALANYL-D-ALANINE CARBOXYPEPTIDASE"/>
    <property type="match status" value="1"/>
</dbReference>
<dbReference type="SUPFAM" id="SSF55166">
    <property type="entry name" value="Hedgehog/DD-peptidase"/>
    <property type="match status" value="1"/>
</dbReference>
<dbReference type="Pfam" id="PF00877">
    <property type="entry name" value="NLPC_P60"/>
    <property type="match status" value="1"/>
</dbReference>
<evidence type="ECO:0000256" key="4">
    <source>
        <dbReference type="ARBA" id="ARBA00022807"/>
    </source>
</evidence>
<feature type="domain" description="NlpC/P60" evidence="6">
    <location>
        <begin position="505"/>
        <end position="638"/>
    </location>
</feature>
<accession>A0A1H0QZF8</accession>
<keyword evidence="3" id="KW-0378">Hydrolase</keyword>
<keyword evidence="2" id="KW-0645">Protease</keyword>
<name>A0A1H0QZF8_SELRU</name>
<dbReference type="PROSITE" id="PS51935">
    <property type="entry name" value="NLPC_P60"/>
    <property type="match status" value="1"/>
</dbReference>
<dbReference type="EMBL" id="FNJQ01000010">
    <property type="protein sequence ID" value="SDP22309.1"/>
    <property type="molecule type" value="Genomic_DNA"/>
</dbReference>
<dbReference type="PANTHER" id="PTHR34385:SF1">
    <property type="entry name" value="PEPTIDOGLYCAN L-ALANYL-D-GLUTAMATE ENDOPEPTIDASE CWLK"/>
    <property type="match status" value="1"/>
</dbReference>
<dbReference type="RefSeq" id="WP_256324615.1">
    <property type="nucleotide sequence ID" value="NZ_FNJQ01000010.1"/>
</dbReference>
<evidence type="ECO:0000256" key="5">
    <source>
        <dbReference type="SAM" id="SignalP"/>
    </source>
</evidence>
<dbReference type="InterPro" id="IPR058193">
    <property type="entry name" value="VanY/YodJ_core_dom"/>
</dbReference>
<keyword evidence="7" id="KW-0121">Carboxypeptidase</keyword>
<dbReference type="Pfam" id="PF12913">
    <property type="entry name" value="SH3_6"/>
    <property type="match status" value="1"/>
</dbReference>
<dbReference type="InterPro" id="IPR038765">
    <property type="entry name" value="Papain-like_cys_pep_sf"/>
</dbReference>
<dbReference type="CDD" id="cd14852">
    <property type="entry name" value="LD-carboxypeptidase"/>
    <property type="match status" value="1"/>
</dbReference>
<evidence type="ECO:0000313" key="8">
    <source>
        <dbReference type="Proteomes" id="UP000182412"/>
    </source>
</evidence>
<feature type="signal peptide" evidence="5">
    <location>
        <begin position="1"/>
        <end position="26"/>
    </location>
</feature>
<evidence type="ECO:0000256" key="1">
    <source>
        <dbReference type="ARBA" id="ARBA00007074"/>
    </source>
</evidence>
<dbReference type="InterPro" id="IPR000064">
    <property type="entry name" value="NLP_P60_dom"/>
</dbReference>
<dbReference type="GO" id="GO:0006508">
    <property type="term" value="P:proteolysis"/>
    <property type="evidence" value="ECO:0007669"/>
    <property type="project" value="UniProtKB-KW"/>
</dbReference>
<keyword evidence="4" id="KW-0788">Thiol protease</keyword>
<gene>
    <name evidence="7" type="ORF">SAMN05216366_11012</name>
</gene>
<dbReference type="InterPro" id="IPR039439">
    <property type="entry name" value="SH3b1_dom"/>
</dbReference>
<reference evidence="7 8" key="1">
    <citation type="submission" date="2016-10" db="EMBL/GenBank/DDBJ databases">
        <authorList>
            <person name="de Groot N.N."/>
        </authorList>
    </citation>
    <scope>NUCLEOTIDE SEQUENCE [LARGE SCALE GENOMIC DNA]</scope>
    <source>
        <strain evidence="7 8">S137</strain>
    </source>
</reference>
<comment type="similarity">
    <text evidence="1">Belongs to the peptidase C40 family.</text>
</comment>
<dbReference type="SUPFAM" id="SSF54001">
    <property type="entry name" value="Cysteine proteinases"/>
    <property type="match status" value="1"/>
</dbReference>
<protein>
    <submittedName>
        <fullName evidence="7">LD-carboxypeptidase LdcB, LAS superfamily</fullName>
    </submittedName>
</protein>
<evidence type="ECO:0000256" key="3">
    <source>
        <dbReference type="ARBA" id="ARBA00022801"/>
    </source>
</evidence>
<dbReference type="InterPro" id="IPR052179">
    <property type="entry name" value="DD-CPase-like"/>
</dbReference>
<evidence type="ECO:0000259" key="6">
    <source>
        <dbReference type="PROSITE" id="PS51935"/>
    </source>
</evidence>
<dbReference type="Gene3D" id="3.90.1720.10">
    <property type="entry name" value="endopeptidase domain like (from Nostoc punctiforme)"/>
    <property type="match status" value="1"/>
</dbReference>
<dbReference type="Gene3D" id="3.30.1380.10">
    <property type="match status" value="1"/>
</dbReference>
<feature type="chain" id="PRO_5039144130" evidence="5">
    <location>
        <begin position="27"/>
        <end position="660"/>
    </location>
</feature>
<evidence type="ECO:0000256" key="2">
    <source>
        <dbReference type="ARBA" id="ARBA00022670"/>
    </source>
</evidence>